<feature type="active site" description="Proton acceptor" evidence="2">
    <location>
        <position position="91"/>
    </location>
</feature>
<dbReference type="PANTHER" id="PTHR33442">
    <property type="entry name" value="TRANS-3-HYDROXY-L-PROLINE DEHYDRATASE"/>
    <property type="match status" value="1"/>
</dbReference>
<dbReference type="InterPro" id="IPR008794">
    <property type="entry name" value="Pro_racemase_fam"/>
</dbReference>
<dbReference type="GO" id="GO:0047580">
    <property type="term" value="F:4-hydroxyproline epimerase activity"/>
    <property type="evidence" value="ECO:0007669"/>
    <property type="project" value="TreeGrafter"/>
</dbReference>
<dbReference type="Pfam" id="PF05544">
    <property type="entry name" value="Pro_racemase"/>
    <property type="match status" value="1"/>
</dbReference>
<dbReference type="PANTHER" id="PTHR33442:SF5">
    <property type="entry name" value="BIFUNCTIONAL TRANS-3-HYDROXY-L-PROLINE DEHYDRATASE_2-EPIMERASE"/>
    <property type="match status" value="1"/>
</dbReference>
<keyword evidence="4" id="KW-1185">Reference proteome</keyword>
<name>A0A1W6YPZ2_9BORD</name>
<organism evidence="3 4">
    <name type="scientific">Bordetella genomosp. 8</name>
    <dbReference type="NCBI Taxonomy" id="1416806"/>
    <lineage>
        <taxon>Bacteria</taxon>
        <taxon>Pseudomonadati</taxon>
        <taxon>Pseudomonadota</taxon>
        <taxon>Betaproteobacteria</taxon>
        <taxon>Burkholderiales</taxon>
        <taxon>Alcaligenaceae</taxon>
        <taxon>Bordetella</taxon>
    </lineage>
</organism>
<dbReference type="KEGG" id="bgv:CAL12_20730"/>
<sequence length="353" mass="38016">MRWNKTLTMVNCHAAGEIGHVVTGGVIDVPGQTVFDKMVYFEEHRDDLRRICLFEPRGGPNQSVNFVLPATDPRARMGYIIAESMEYPAMSGSNTICVATVLLETGILPMTEPMTEIMLESPAGLILVRCKCADGKVTSVEFTNQPAFANHLDRMVEVPGTGSLKVDVGFGGMTYVIVDAAALGFGLTPDEARDICELGQRIKAAAAEQLPSPHPLNPHIKGITQTEFVLPLRREAGVLRARNAVVVSPGRCDRSPCGTGTSARLAVMHAKGQIAVGETFIHESIIGTEFESRITSTTMVGDYPAIGSTVAGQAWITGITQFGVDPSDPFPLGFTLADTWQEAVDDKLIKSRK</sequence>
<proteinExistence type="inferred from homology"/>
<dbReference type="RefSeq" id="WP_086066342.1">
    <property type="nucleotide sequence ID" value="NZ_CP021108.1"/>
</dbReference>
<reference evidence="3 4" key="1">
    <citation type="submission" date="2017-05" db="EMBL/GenBank/DDBJ databases">
        <title>Complete and WGS of Bordetella genogroups.</title>
        <authorList>
            <person name="Spilker T."/>
            <person name="LiPuma J."/>
        </authorList>
    </citation>
    <scope>NUCLEOTIDE SEQUENCE [LARGE SCALE GENOMIC DNA]</scope>
    <source>
        <strain evidence="3 4">AU19157</strain>
    </source>
</reference>
<feature type="active site" description="Proton donor" evidence="2">
    <location>
        <position position="257"/>
    </location>
</feature>
<evidence type="ECO:0000313" key="4">
    <source>
        <dbReference type="Proteomes" id="UP000194151"/>
    </source>
</evidence>
<dbReference type="FunFam" id="3.10.310.10:FF:000005">
    <property type="entry name" value="Proline racemase"/>
    <property type="match status" value="1"/>
</dbReference>
<evidence type="ECO:0000256" key="2">
    <source>
        <dbReference type="PIRSR" id="PIRSR029792-1"/>
    </source>
</evidence>
<dbReference type="OrthoDB" id="181267at2"/>
<dbReference type="EMBL" id="CP021108">
    <property type="protein sequence ID" value="ARP82999.1"/>
    <property type="molecule type" value="Genomic_DNA"/>
</dbReference>
<evidence type="ECO:0008006" key="5">
    <source>
        <dbReference type="Google" id="ProtNLM"/>
    </source>
</evidence>
<evidence type="ECO:0000313" key="3">
    <source>
        <dbReference type="EMBL" id="ARP82999.1"/>
    </source>
</evidence>
<comment type="similarity">
    <text evidence="1">Belongs to the proline racemase family.</text>
</comment>
<gene>
    <name evidence="3" type="ORF">CAL12_20730</name>
</gene>
<dbReference type="SUPFAM" id="SSF54506">
    <property type="entry name" value="Diaminopimelate epimerase-like"/>
    <property type="match status" value="1"/>
</dbReference>
<dbReference type="Proteomes" id="UP000194151">
    <property type="component" value="Chromosome"/>
</dbReference>
<accession>A0A1W6YPZ2</accession>
<evidence type="ECO:0000256" key="1">
    <source>
        <dbReference type="ARBA" id="ARBA00007529"/>
    </source>
</evidence>
<dbReference type="PIRSF" id="PIRSF029792">
    <property type="entry name" value="Pro_racemase"/>
    <property type="match status" value="1"/>
</dbReference>
<dbReference type="STRING" id="1416806.CAL12_20730"/>
<protein>
    <recommendedName>
        <fullName evidence="5">Proline racemase</fullName>
    </recommendedName>
</protein>
<dbReference type="AlphaFoldDB" id="A0A1W6YPZ2"/>
<dbReference type="SFLD" id="SFLDS00028">
    <property type="entry name" value="Proline_Racemase"/>
    <property type="match status" value="1"/>
</dbReference>
<dbReference type="Gene3D" id="3.10.310.10">
    <property type="entry name" value="Diaminopimelate Epimerase, Chain A, domain 1"/>
    <property type="match status" value="2"/>
</dbReference>